<proteinExistence type="predicted"/>
<keyword evidence="2" id="KW-1133">Transmembrane helix</keyword>
<feature type="compositionally biased region" description="Pro residues" evidence="1">
    <location>
        <begin position="10"/>
        <end position="19"/>
    </location>
</feature>
<name>A0ABP5G303_9ACTN</name>
<sequence>MHHSSHPARPETPQPPVPAPSAHRARRRRLATLICSTASAAFLGAAPALAATSGQYQAAADIPTVISNVTGWLIGILAVLATLMLTIGGVRYVLAAGDPAEVEKAKTCFKSAAMGYCLAVLAPVVVTVLKGLVGG</sequence>
<evidence type="ECO:0008006" key="5">
    <source>
        <dbReference type="Google" id="ProtNLM"/>
    </source>
</evidence>
<dbReference type="Pfam" id="PF18895">
    <property type="entry name" value="T4SS_pilin"/>
    <property type="match status" value="1"/>
</dbReference>
<feature type="transmembrane region" description="Helical" evidence="2">
    <location>
        <begin position="71"/>
        <end position="94"/>
    </location>
</feature>
<accession>A0ABP5G303</accession>
<evidence type="ECO:0000256" key="2">
    <source>
        <dbReference type="SAM" id="Phobius"/>
    </source>
</evidence>
<dbReference type="InterPro" id="IPR043993">
    <property type="entry name" value="T4SS_pilin"/>
</dbReference>
<keyword evidence="2" id="KW-0812">Transmembrane</keyword>
<keyword evidence="4" id="KW-1185">Reference proteome</keyword>
<evidence type="ECO:0000256" key="1">
    <source>
        <dbReference type="SAM" id="MobiDB-lite"/>
    </source>
</evidence>
<dbReference type="Proteomes" id="UP001500751">
    <property type="component" value="Unassembled WGS sequence"/>
</dbReference>
<evidence type="ECO:0000313" key="4">
    <source>
        <dbReference type="Proteomes" id="UP001500751"/>
    </source>
</evidence>
<reference evidence="4" key="1">
    <citation type="journal article" date="2019" name="Int. J. Syst. Evol. Microbiol.">
        <title>The Global Catalogue of Microorganisms (GCM) 10K type strain sequencing project: providing services to taxonomists for standard genome sequencing and annotation.</title>
        <authorList>
            <consortium name="The Broad Institute Genomics Platform"/>
            <consortium name="The Broad Institute Genome Sequencing Center for Infectious Disease"/>
            <person name="Wu L."/>
            <person name="Ma J."/>
        </authorList>
    </citation>
    <scope>NUCLEOTIDE SEQUENCE [LARGE SCALE GENOMIC DNA]</scope>
    <source>
        <strain evidence="4">JCM 16014</strain>
    </source>
</reference>
<dbReference type="RefSeq" id="WP_344667759.1">
    <property type="nucleotide sequence ID" value="NZ_BAAAQN010000028.1"/>
</dbReference>
<feature type="region of interest" description="Disordered" evidence="1">
    <location>
        <begin position="1"/>
        <end position="23"/>
    </location>
</feature>
<comment type="caution">
    <text evidence="3">The sequence shown here is derived from an EMBL/GenBank/DDBJ whole genome shotgun (WGS) entry which is preliminary data.</text>
</comment>
<protein>
    <recommendedName>
        <fullName evidence="5">TrbC/VIRB2 family protein</fullName>
    </recommendedName>
</protein>
<evidence type="ECO:0000313" key="3">
    <source>
        <dbReference type="EMBL" id="GAA2039327.1"/>
    </source>
</evidence>
<dbReference type="EMBL" id="BAAAQN010000028">
    <property type="protein sequence ID" value="GAA2039327.1"/>
    <property type="molecule type" value="Genomic_DNA"/>
</dbReference>
<gene>
    <name evidence="3" type="ORF">GCM10009839_46560</name>
</gene>
<keyword evidence="2" id="KW-0472">Membrane</keyword>
<feature type="transmembrane region" description="Helical" evidence="2">
    <location>
        <begin position="115"/>
        <end position="133"/>
    </location>
</feature>
<feature type="transmembrane region" description="Helical" evidence="2">
    <location>
        <begin position="30"/>
        <end position="51"/>
    </location>
</feature>
<organism evidence="3 4">
    <name type="scientific">Catenulispora yoronensis</name>
    <dbReference type="NCBI Taxonomy" id="450799"/>
    <lineage>
        <taxon>Bacteria</taxon>
        <taxon>Bacillati</taxon>
        <taxon>Actinomycetota</taxon>
        <taxon>Actinomycetes</taxon>
        <taxon>Catenulisporales</taxon>
        <taxon>Catenulisporaceae</taxon>
        <taxon>Catenulispora</taxon>
    </lineage>
</organism>